<evidence type="ECO:0000256" key="3">
    <source>
        <dbReference type="ARBA" id="ARBA00022525"/>
    </source>
</evidence>
<feature type="disulfide bond" evidence="16">
    <location>
        <begin position="439"/>
        <end position="454"/>
    </location>
</feature>
<evidence type="ECO:0000256" key="14">
    <source>
        <dbReference type="ARBA" id="ARBA00023180"/>
    </source>
</evidence>
<dbReference type="GO" id="GO:0016020">
    <property type="term" value="C:membrane"/>
    <property type="evidence" value="ECO:0007669"/>
    <property type="project" value="UniProtKB-SubCell"/>
</dbReference>
<keyword evidence="12" id="KW-0472">Membrane</keyword>
<evidence type="ECO:0000256" key="8">
    <source>
        <dbReference type="ARBA" id="ARBA00022737"/>
    </source>
</evidence>
<keyword evidence="5 18" id="KW-0645">Protease</keyword>
<dbReference type="SUPFAM" id="SSF50494">
    <property type="entry name" value="Trypsin-like serine proteases"/>
    <property type="match status" value="1"/>
</dbReference>
<keyword evidence="25" id="KW-1185">Reference proteome</keyword>
<dbReference type="InterPro" id="IPR038178">
    <property type="entry name" value="Kringle_sf"/>
</dbReference>
<dbReference type="SMART" id="SM00020">
    <property type="entry name" value="Tryp_SPc"/>
    <property type="match status" value="1"/>
</dbReference>
<dbReference type="InParanoid" id="A0A0V1BF39"/>
<dbReference type="CDD" id="cd00112">
    <property type="entry name" value="LDLa"/>
    <property type="match status" value="2"/>
</dbReference>
<dbReference type="CDD" id="cd00190">
    <property type="entry name" value="Tryp_SPc"/>
    <property type="match status" value="1"/>
</dbReference>
<evidence type="ECO:0000256" key="18">
    <source>
        <dbReference type="RuleBase" id="RU363034"/>
    </source>
</evidence>
<evidence type="ECO:0000256" key="9">
    <source>
        <dbReference type="ARBA" id="ARBA00022801"/>
    </source>
</evidence>
<dbReference type="InterPro" id="IPR003609">
    <property type="entry name" value="Pan_app"/>
</dbReference>
<reference evidence="24 25" key="1">
    <citation type="submission" date="2015-01" db="EMBL/GenBank/DDBJ databases">
        <title>Evolution of Trichinella species and genotypes.</title>
        <authorList>
            <person name="Korhonen P.K."/>
            <person name="Edoardo P."/>
            <person name="Giuseppe L.R."/>
            <person name="Gasser R.B."/>
        </authorList>
    </citation>
    <scope>NUCLEOTIDE SEQUENCE [LARGE SCALE GENOMIC DNA]</scope>
    <source>
        <strain evidence="24">ISS3</strain>
    </source>
</reference>
<evidence type="ECO:0000256" key="7">
    <source>
        <dbReference type="ARBA" id="ARBA00022729"/>
    </source>
</evidence>
<dbReference type="FunFam" id="2.40.10.10:FF:000003">
    <property type="entry name" value="Transmembrane serine protease 3"/>
    <property type="match status" value="1"/>
</dbReference>
<dbReference type="InterPro" id="IPR018114">
    <property type="entry name" value="TRYPSIN_HIS"/>
</dbReference>
<feature type="disulfide bond" evidence="16">
    <location>
        <begin position="652"/>
        <end position="664"/>
    </location>
</feature>
<dbReference type="InterPro" id="IPR001190">
    <property type="entry name" value="SRCR"/>
</dbReference>
<name>A0A0V1BF39_TRISP</name>
<dbReference type="InterPro" id="IPR001304">
    <property type="entry name" value="C-type_lectin-like"/>
</dbReference>
<dbReference type="AlphaFoldDB" id="A0A0V1BF39"/>
<evidence type="ECO:0000256" key="5">
    <source>
        <dbReference type="ARBA" id="ARBA00022670"/>
    </source>
</evidence>
<dbReference type="CDD" id="cd00037">
    <property type="entry name" value="CLECT"/>
    <property type="match status" value="1"/>
</dbReference>
<dbReference type="PANTHER" id="PTHR48071:SF18">
    <property type="entry name" value="DELETED IN MALIGNANT BRAIN TUMORS 1 PROTEIN-RELATED"/>
    <property type="match status" value="1"/>
</dbReference>
<keyword evidence="8" id="KW-0677">Repeat</keyword>
<dbReference type="GO" id="GO:0005576">
    <property type="term" value="C:extracellular region"/>
    <property type="evidence" value="ECO:0007669"/>
    <property type="project" value="UniProtKB-SubCell"/>
</dbReference>
<dbReference type="SUPFAM" id="SSF57440">
    <property type="entry name" value="Kringle-like"/>
    <property type="match status" value="1"/>
</dbReference>
<keyword evidence="6" id="KW-0812">Transmembrane</keyword>
<dbReference type="PANTHER" id="PTHR48071">
    <property type="entry name" value="SRCR DOMAIN-CONTAINING PROTEIN"/>
    <property type="match status" value="1"/>
</dbReference>
<evidence type="ECO:0000256" key="16">
    <source>
        <dbReference type="PROSITE-ProRule" id="PRU00124"/>
    </source>
</evidence>
<evidence type="ECO:0000256" key="1">
    <source>
        <dbReference type="ARBA" id="ARBA00004167"/>
    </source>
</evidence>
<dbReference type="InterPro" id="IPR016186">
    <property type="entry name" value="C-type_lectin-like/link_sf"/>
</dbReference>
<dbReference type="InterPro" id="IPR033116">
    <property type="entry name" value="TRYPSIN_SER"/>
</dbReference>
<feature type="disulfide bond" evidence="17">
    <location>
        <begin position="615"/>
        <end position="625"/>
    </location>
</feature>
<dbReference type="PROSITE" id="PS50948">
    <property type="entry name" value="PAN"/>
    <property type="match status" value="1"/>
</dbReference>
<dbReference type="Gene3D" id="3.10.100.10">
    <property type="entry name" value="Mannose-Binding Protein A, subunit A"/>
    <property type="match status" value="1"/>
</dbReference>
<sequence>MQRLKKLLLHSIQAKEDIILGWLEFAFAMRAVEAPQILFLLIAGMQMLHAWSQFIKLQVNEIPSPALQARNSRHVGSGQLVRLRGMNRKFGEGRIEVNFGGVWGLVCPDKFSTNEARVICRQLGFERGSVDYSILSYYNAMESAHYSLNGLACEGSERNIFHCRRSSNGKCSMPSHAVFVRCRLNYPSRCSPGGILFKEKCFHFIRDLEYSFDIAEDHCLKIGGSLAVITSQDENDFVSDVLSTLNENIRRPKPWYIGGRRQEGSWKWQTNEIVASSTFSKWDPKGTKIHRNQDCVAMWNQRKFGNDYFFWDAMNCRKRLPFVCQVPAYHIDCIVGDGKTYAGNANVTENGLPCLPWTNYKLKNIPLSSKQLGNHNFCRNPNGASKPWCMVDDKVRQNCDIPVCSKGKVVFDVQTHEECDKDETICTGTKICISKEFLCDYEKDCPDGSDELNCPNWLRNFTQTRGKQIQHVTEFVSFVSNSQNCGKKCLQSRNFICNSFSYDVSEKICLLSSEQARTGGANLTNVDSSDYYERIRPKDQEERKDAFKVRLVGGGPPWEGKIEVSVGGKWAAICDDGWNISAARVLCRQLGYPNALRSWIGMSNDRNYLMDDVKCTGKERYLNECSFNGWGKHDCGPNEAAGVQCAVIERECFPKKFRCNSSHCIDFKWICDGEDDCGDGSDEDLVKCKSPVEVRLVNGSSIDRGRLEVKFYGIWGTVCNRDFTVHDAAVVCRMLGKQGVPVIEPYQKYGSGTGPIWLQNPGCSGDEEELTRCRIRRWGYSKCSHDEDVGLYCKESALSTVAPKEILSSTECGRTFVSFRARDPRHGYLARVVGGFEVRHGAYPWTAAIKLDNTRHLCGASIITPFHLISAAHCFEDVPDLSLYSVVVGDWDTNAHDGTEQKFGIEYVSFVPGYENILKDDIAIIKLKSKNDSGILFNKYVQPICLPNADAAYPAGMKCVISGWGSMGTRNFPQIFLNLFATLRSQYTFSENPRRLQAAEVPIMNPDTCTDPLVYGNLLSERAFCAGYLQGHVDSCKGDSGGPFACLSDGKYYLFGVISWGDGCAQEYRPGVYTRVRDYLTWIKQTINS</sequence>
<dbReference type="InterPro" id="IPR043504">
    <property type="entry name" value="Peptidase_S1_PA_chymotrypsin"/>
</dbReference>
<dbReference type="PROSITE" id="PS00420">
    <property type="entry name" value="SRCR_1"/>
    <property type="match status" value="2"/>
</dbReference>
<keyword evidence="9 18" id="KW-0378">Hydrolase</keyword>
<dbReference type="InterPro" id="IPR036772">
    <property type="entry name" value="SRCR-like_dom_sf"/>
</dbReference>
<dbReference type="InterPro" id="IPR000001">
    <property type="entry name" value="Kringle"/>
</dbReference>
<dbReference type="FunCoup" id="A0A0V1BF39">
    <property type="interactions" value="4"/>
</dbReference>
<dbReference type="Gene3D" id="3.50.4.10">
    <property type="entry name" value="Hepatocyte Growth Factor"/>
    <property type="match status" value="1"/>
</dbReference>
<dbReference type="Pfam" id="PF00024">
    <property type="entry name" value="PAN_1"/>
    <property type="match status" value="1"/>
</dbReference>
<comment type="caution">
    <text evidence="17">Lacks conserved residue(s) required for the propagation of feature annotation.</text>
</comment>
<dbReference type="CDD" id="cd00108">
    <property type="entry name" value="KR"/>
    <property type="match status" value="1"/>
</dbReference>
<protein>
    <submittedName>
        <fullName evidence="24">Neurotrypsin</fullName>
    </submittedName>
</protein>
<comment type="caution">
    <text evidence="24">The sequence shown here is derived from an EMBL/GenBank/DDBJ whole genome shotgun (WGS) entry which is preliminary data.</text>
</comment>
<dbReference type="SMART" id="SM00192">
    <property type="entry name" value="LDLa"/>
    <property type="match status" value="2"/>
</dbReference>
<dbReference type="PROSITE" id="PS50070">
    <property type="entry name" value="KRINGLE_2"/>
    <property type="match status" value="1"/>
</dbReference>
<dbReference type="FunFam" id="3.10.250.10:FF:000016">
    <property type="entry name" value="Scavenger receptor cysteine-rich protein type 12"/>
    <property type="match status" value="1"/>
</dbReference>
<evidence type="ECO:0000256" key="6">
    <source>
        <dbReference type="ARBA" id="ARBA00022692"/>
    </source>
</evidence>
<evidence type="ECO:0000256" key="15">
    <source>
        <dbReference type="PROSITE-ProRule" id="PRU00121"/>
    </source>
</evidence>
<dbReference type="PROSITE" id="PS50068">
    <property type="entry name" value="LDLRA_2"/>
    <property type="match status" value="2"/>
</dbReference>
<evidence type="ECO:0000256" key="12">
    <source>
        <dbReference type="ARBA" id="ARBA00023136"/>
    </source>
</evidence>
<feature type="disulfide bond" evidence="17">
    <location>
        <begin position="107"/>
        <end position="171"/>
    </location>
</feature>
<dbReference type="SUPFAM" id="SSF57424">
    <property type="entry name" value="LDL receptor-like module"/>
    <property type="match status" value="2"/>
</dbReference>
<dbReference type="Gene3D" id="3.10.250.10">
    <property type="entry name" value="SRCR-like domain"/>
    <property type="match status" value="3"/>
</dbReference>
<feature type="disulfide bond" evidence="17">
    <location>
        <begin position="153"/>
        <end position="163"/>
    </location>
</feature>
<dbReference type="PROSITE" id="PS00134">
    <property type="entry name" value="TRYPSIN_HIS"/>
    <property type="match status" value="1"/>
</dbReference>
<evidence type="ECO:0000313" key="24">
    <source>
        <dbReference type="EMBL" id="KRY35748.1"/>
    </source>
</evidence>
<evidence type="ECO:0000256" key="17">
    <source>
        <dbReference type="PROSITE-ProRule" id="PRU00196"/>
    </source>
</evidence>
<feature type="domain" description="Peptidase S1" evidence="21">
    <location>
        <begin position="832"/>
        <end position="1088"/>
    </location>
</feature>
<dbReference type="Gene3D" id="2.40.20.10">
    <property type="entry name" value="Plasminogen Kringle 4"/>
    <property type="match status" value="1"/>
</dbReference>
<feature type="domain" description="SRCR" evidence="22">
    <location>
        <begin position="81"/>
        <end position="183"/>
    </location>
</feature>
<dbReference type="Pfam" id="PF00057">
    <property type="entry name" value="Ldl_recept_a"/>
    <property type="match status" value="2"/>
</dbReference>
<feature type="domain" description="Apple" evidence="23">
    <location>
        <begin position="454"/>
        <end position="536"/>
    </location>
</feature>
<comment type="subcellular location">
    <subcellularLocation>
        <location evidence="1">Membrane</location>
        <topology evidence="1">Single-pass membrane protein</topology>
    </subcellularLocation>
    <subcellularLocation>
        <location evidence="2">Secreted</location>
    </subcellularLocation>
</comment>
<dbReference type="FunFam" id="3.10.250.10:FF:000001">
    <property type="entry name" value="Lysyl oxidase 4 isoform X1"/>
    <property type="match status" value="2"/>
</dbReference>
<dbReference type="SUPFAM" id="SSF56436">
    <property type="entry name" value="C-type lectin-like"/>
    <property type="match status" value="1"/>
</dbReference>
<dbReference type="PROSITE" id="PS50041">
    <property type="entry name" value="C_TYPE_LECTIN_2"/>
    <property type="match status" value="1"/>
</dbReference>
<evidence type="ECO:0000259" key="19">
    <source>
        <dbReference type="PROSITE" id="PS50041"/>
    </source>
</evidence>
<dbReference type="InterPro" id="IPR018056">
    <property type="entry name" value="Kringle_CS"/>
</dbReference>
<dbReference type="InterPro" id="IPR009003">
    <property type="entry name" value="Peptidase_S1_PA"/>
</dbReference>
<keyword evidence="4 15" id="KW-0420">Kringle</keyword>
<dbReference type="Proteomes" id="UP000054776">
    <property type="component" value="Unassembled WGS sequence"/>
</dbReference>
<evidence type="ECO:0000256" key="10">
    <source>
        <dbReference type="ARBA" id="ARBA00022825"/>
    </source>
</evidence>
<dbReference type="SUPFAM" id="SSF57414">
    <property type="entry name" value="Hairpin loop containing domain-like"/>
    <property type="match status" value="1"/>
</dbReference>
<dbReference type="PRINTS" id="PR00018">
    <property type="entry name" value="KRINGLE"/>
</dbReference>
<keyword evidence="3" id="KW-0964">Secreted</keyword>
<evidence type="ECO:0000256" key="13">
    <source>
        <dbReference type="ARBA" id="ARBA00023157"/>
    </source>
</evidence>
<evidence type="ECO:0000259" key="21">
    <source>
        <dbReference type="PROSITE" id="PS50240"/>
    </source>
</evidence>
<dbReference type="InterPro" id="IPR036055">
    <property type="entry name" value="LDL_receptor-like_sf"/>
</dbReference>
<dbReference type="PROSITE" id="PS50287">
    <property type="entry name" value="SRCR_2"/>
    <property type="match status" value="3"/>
</dbReference>
<evidence type="ECO:0000313" key="25">
    <source>
        <dbReference type="Proteomes" id="UP000054776"/>
    </source>
</evidence>
<dbReference type="GO" id="GO:0004252">
    <property type="term" value="F:serine-type endopeptidase activity"/>
    <property type="evidence" value="ECO:0007669"/>
    <property type="project" value="InterPro"/>
</dbReference>
<dbReference type="PROSITE" id="PS01209">
    <property type="entry name" value="LDLRA_1"/>
    <property type="match status" value="2"/>
</dbReference>
<keyword evidence="13 17" id="KW-1015">Disulfide bond</keyword>
<organism evidence="24 25">
    <name type="scientific">Trichinella spiralis</name>
    <name type="common">Trichina worm</name>
    <dbReference type="NCBI Taxonomy" id="6334"/>
    <lineage>
        <taxon>Eukaryota</taxon>
        <taxon>Metazoa</taxon>
        <taxon>Ecdysozoa</taxon>
        <taxon>Nematoda</taxon>
        <taxon>Enoplea</taxon>
        <taxon>Dorylaimia</taxon>
        <taxon>Trichinellida</taxon>
        <taxon>Trichinellidae</taxon>
        <taxon>Trichinella</taxon>
    </lineage>
</organism>
<keyword evidence="10 18" id="KW-0720">Serine protease</keyword>
<dbReference type="Gene3D" id="2.40.10.10">
    <property type="entry name" value="Trypsin-like serine proteases"/>
    <property type="match status" value="1"/>
</dbReference>
<feature type="domain" description="C-type lectin" evidence="19">
    <location>
        <begin position="197"/>
        <end position="325"/>
    </location>
</feature>
<evidence type="ECO:0000259" key="23">
    <source>
        <dbReference type="PROSITE" id="PS50948"/>
    </source>
</evidence>
<dbReference type="InterPro" id="IPR002172">
    <property type="entry name" value="LDrepeatLR_classA_rpt"/>
</dbReference>
<dbReference type="SMART" id="SM00034">
    <property type="entry name" value="CLECT"/>
    <property type="match status" value="1"/>
</dbReference>
<dbReference type="STRING" id="6334.A0A0V1BF39"/>
<evidence type="ECO:0000256" key="4">
    <source>
        <dbReference type="ARBA" id="ARBA00022572"/>
    </source>
</evidence>
<feature type="domain" description="Kringle" evidence="20">
    <location>
        <begin position="332"/>
        <end position="404"/>
    </location>
</feature>
<dbReference type="PRINTS" id="PR00261">
    <property type="entry name" value="LDLRECEPTOR"/>
</dbReference>
<dbReference type="Pfam" id="PF00089">
    <property type="entry name" value="Trypsin"/>
    <property type="match status" value="1"/>
</dbReference>
<dbReference type="PROSITE" id="PS00021">
    <property type="entry name" value="KRINGLE_1"/>
    <property type="match status" value="1"/>
</dbReference>
<keyword evidence="7" id="KW-0732">Signal</keyword>
<dbReference type="OrthoDB" id="10012881at2759"/>
<dbReference type="SMART" id="SM00473">
    <property type="entry name" value="PAN_AP"/>
    <property type="match status" value="1"/>
</dbReference>
<feature type="disulfide bond" evidence="16">
    <location>
        <begin position="659"/>
        <end position="677"/>
    </location>
</feature>
<dbReference type="EMBL" id="JYDH01000050">
    <property type="protein sequence ID" value="KRY35748.1"/>
    <property type="molecule type" value="Genomic_DNA"/>
</dbReference>
<dbReference type="PROSITE" id="PS50240">
    <property type="entry name" value="TRYPSIN_DOM"/>
    <property type="match status" value="1"/>
</dbReference>
<feature type="disulfide bond" evidence="17">
    <location>
        <begin position="719"/>
        <end position="783"/>
    </location>
</feature>
<keyword evidence="14" id="KW-0325">Glycoprotein</keyword>
<keyword evidence="11" id="KW-1133">Transmembrane helix</keyword>
<dbReference type="Pfam" id="PF00059">
    <property type="entry name" value="Lectin_C"/>
    <property type="match status" value="1"/>
</dbReference>
<dbReference type="PRINTS" id="PR00258">
    <property type="entry name" value="SPERACTRCPTR"/>
</dbReference>
<dbReference type="SMART" id="SM00202">
    <property type="entry name" value="SR"/>
    <property type="match status" value="3"/>
</dbReference>
<proteinExistence type="predicted"/>
<dbReference type="InterPro" id="IPR001254">
    <property type="entry name" value="Trypsin_dom"/>
</dbReference>
<evidence type="ECO:0000259" key="20">
    <source>
        <dbReference type="PROSITE" id="PS50070"/>
    </source>
</evidence>
<dbReference type="Gene3D" id="4.10.400.10">
    <property type="entry name" value="Low-density Lipoprotein Receptor"/>
    <property type="match status" value="2"/>
</dbReference>
<dbReference type="CDD" id="cd01099">
    <property type="entry name" value="PAN_AP_HGF"/>
    <property type="match status" value="1"/>
</dbReference>
<dbReference type="SUPFAM" id="SSF56487">
    <property type="entry name" value="SRCR-like"/>
    <property type="match status" value="3"/>
</dbReference>
<dbReference type="GO" id="GO:0006508">
    <property type="term" value="P:proteolysis"/>
    <property type="evidence" value="ECO:0007669"/>
    <property type="project" value="UniProtKB-KW"/>
</dbReference>
<feature type="disulfide bond" evidence="17">
    <location>
        <begin position="763"/>
        <end position="773"/>
    </location>
</feature>
<evidence type="ECO:0000259" key="22">
    <source>
        <dbReference type="PROSITE" id="PS50287"/>
    </source>
</evidence>
<dbReference type="PROSITE" id="PS00135">
    <property type="entry name" value="TRYPSIN_SER"/>
    <property type="match status" value="1"/>
</dbReference>
<accession>A0A0V1BF39</accession>
<feature type="disulfide bond" evidence="17">
    <location>
        <begin position="732"/>
        <end position="793"/>
    </location>
</feature>
<gene>
    <name evidence="24" type="primary">Prss12</name>
    <name evidence="24" type="ORF">T01_1127</name>
</gene>
<dbReference type="InterPro" id="IPR016187">
    <property type="entry name" value="CTDL_fold"/>
</dbReference>
<feature type="domain" description="SRCR" evidence="22">
    <location>
        <begin position="549"/>
        <end position="646"/>
    </location>
</feature>
<dbReference type="InterPro" id="IPR013806">
    <property type="entry name" value="Kringle-like"/>
</dbReference>
<evidence type="ECO:0000256" key="2">
    <source>
        <dbReference type="ARBA" id="ARBA00004613"/>
    </source>
</evidence>
<dbReference type="Pfam" id="PF00530">
    <property type="entry name" value="SRCR"/>
    <property type="match status" value="3"/>
</dbReference>
<dbReference type="InterPro" id="IPR023415">
    <property type="entry name" value="LDLR_class-A_CS"/>
</dbReference>
<evidence type="ECO:0000256" key="11">
    <source>
        <dbReference type="ARBA" id="ARBA00022989"/>
    </source>
</evidence>
<feature type="domain" description="SRCR" evidence="22">
    <location>
        <begin position="694"/>
        <end position="794"/>
    </location>
</feature>
<dbReference type="Pfam" id="PF00051">
    <property type="entry name" value="Kringle"/>
    <property type="match status" value="1"/>
</dbReference>
<dbReference type="SMART" id="SM00130">
    <property type="entry name" value="KR"/>
    <property type="match status" value="1"/>
</dbReference>